<comment type="caution">
    <text evidence="2">The sequence shown here is derived from an EMBL/GenBank/DDBJ whole genome shotgun (WGS) entry which is preliminary data.</text>
</comment>
<protein>
    <submittedName>
        <fullName evidence="2">Uncharacterized protein</fullName>
    </submittedName>
</protein>
<dbReference type="RefSeq" id="XP_014177747.1">
    <property type="nucleotide sequence ID" value="XM_014322272.1"/>
</dbReference>
<dbReference type="GeneID" id="25987360"/>
<dbReference type="InterPro" id="IPR035992">
    <property type="entry name" value="Ricin_B-like_lectins"/>
</dbReference>
<sequence>MFASIIPLALLVAPAVSGAASWWTIRQGESFLRLVECYQSDSDSTDEPHVYCTLNLETPRLGPLDTCHVKWFFDPAVTGEVTTEAGHFLGSNAWEPWNGGRVDMAPAVNLAGVTFLSAENRTWTFRESGHIELGHTNYCLDFKDGNIGTYGTGLFQLWECVDHNPNQIWKLCARP</sequence>
<dbReference type="Gene3D" id="2.80.10.50">
    <property type="match status" value="1"/>
</dbReference>
<gene>
    <name evidence="2" type="ORF">A1Q1_03847</name>
</gene>
<dbReference type="AlphaFoldDB" id="J5SSZ0"/>
<reference evidence="2 3" key="1">
    <citation type="journal article" date="2012" name="Eukaryot. Cell">
        <title>Draft genome sequence of CBS 2479, the standard type strain of Trichosporon asahii.</title>
        <authorList>
            <person name="Yang R.Y."/>
            <person name="Li H.T."/>
            <person name="Zhu H."/>
            <person name="Zhou G.P."/>
            <person name="Wang M."/>
            <person name="Wang L."/>
        </authorList>
    </citation>
    <scope>NUCLEOTIDE SEQUENCE [LARGE SCALE GENOMIC DNA]</scope>
    <source>
        <strain evidence="3">ATCC 90039 / CBS 2479 / JCM 2466 / KCTC 7840 / NCYC 2677 / UAMH 7654</strain>
    </source>
</reference>
<keyword evidence="1" id="KW-0732">Signal</keyword>
<feature type="chain" id="PRO_5003785466" evidence="1">
    <location>
        <begin position="19"/>
        <end position="175"/>
    </location>
</feature>
<dbReference type="HOGENOM" id="CLU_1397232_0_0_1"/>
<dbReference type="EMBL" id="ALBS01000256">
    <property type="protein sequence ID" value="EJT47376.1"/>
    <property type="molecule type" value="Genomic_DNA"/>
</dbReference>
<feature type="signal peptide" evidence="1">
    <location>
        <begin position="1"/>
        <end position="18"/>
    </location>
</feature>
<evidence type="ECO:0000256" key="1">
    <source>
        <dbReference type="SAM" id="SignalP"/>
    </source>
</evidence>
<dbReference type="PROSITE" id="PS50231">
    <property type="entry name" value="RICIN_B_LECTIN"/>
    <property type="match status" value="1"/>
</dbReference>
<dbReference type="SUPFAM" id="SSF50370">
    <property type="entry name" value="Ricin B-like lectins"/>
    <property type="match status" value="1"/>
</dbReference>
<accession>J5SSZ0</accession>
<name>J5SSZ0_TRIAS</name>
<dbReference type="Proteomes" id="UP000002748">
    <property type="component" value="Unassembled WGS sequence"/>
</dbReference>
<organism evidence="2 3">
    <name type="scientific">Trichosporon asahii var. asahii (strain ATCC 90039 / CBS 2479 / JCM 2466 / KCTC 7840 / NBRC 103889/ NCYC 2677 / UAMH 7654)</name>
    <name type="common">Yeast</name>
    <dbReference type="NCBI Taxonomy" id="1186058"/>
    <lineage>
        <taxon>Eukaryota</taxon>
        <taxon>Fungi</taxon>
        <taxon>Dikarya</taxon>
        <taxon>Basidiomycota</taxon>
        <taxon>Agaricomycotina</taxon>
        <taxon>Tremellomycetes</taxon>
        <taxon>Trichosporonales</taxon>
        <taxon>Trichosporonaceae</taxon>
        <taxon>Trichosporon</taxon>
    </lineage>
</organism>
<evidence type="ECO:0000313" key="2">
    <source>
        <dbReference type="EMBL" id="EJT47376.1"/>
    </source>
</evidence>
<dbReference type="VEuPathDB" id="FungiDB:A1Q1_03847"/>
<proteinExistence type="predicted"/>
<dbReference type="KEGG" id="tasa:A1Q1_03847"/>
<evidence type="ECO:0000313" key="3">
    <source>
        <dbReference type="Proteomes" id="UP000002748"/>
    </source>
</evidence>